<dbReference type="InterPro" id="IPR016187">
    <property type="entry name" value="CTDL_fold"/>
</dbReference>
<dbReference type="Proteomes" id="UP000728032">
    <property type="component" value="Unassembled WGS sequence"/>
</dbReference>
<dbReference type="AlphaFoldDB" id="A0A7R9QVC1"/>
<feature type="non-terminal residue" evidence="4">
    <location>
        <position position="445"/>
    </location>
</feature>
<evidence type="ECO:0000259" key="3">
    <source>
        <dbReference type="Pfam" id="PF03781"/>
    </source>
</evidence>
<evidence type="ECO:0000313" key="4">
    <source>
        <dbReference type="EMBL" id="CAD7658139.1"/>
    </source>
</evidence>
<dbReference type="InterPro" id="IPR042095">
    <property type="entry name" value="SUMF_sf"/>
</dbReference>
<feature type="region of interest" description="Disordered" evidence="2">
    <location>
        <begin position="423"/>
        <end position="445"/>
    </location>
</feature>
<dbReference type="InterPro" id="IPR005532">
    <property type="entry name" value="SUMF_dom"/>
</dbReference>
<keyword evidence="5" id="KW-1185">Reference proteome</keyword>
<accession>A0A7R9QVC1</accession>
<dbReference type="Pfam" id="PF03781">
    <property type="entry name" value="FGE-sulfatase"/>
    <property type="match status" value="1"/>
</dbReference>
<dbReference type="GO" id="GO:0120147">
    <property type="term" value="F:formylglycine-generating oxidase activity"/>
    <property type="evidence" value="ECO:0007669"/>
    <property type="project" value="TreeGrafter"/>
</dbReference>
<dbReference type="OrthoDB" id="407406at2759"/>
<dbReference type="SUPFAM" id="SSF56436">
    <property type="entry name" value="C-type lectin-like"/>
    <property type="match status" value="1"/>
</dbReference>
<dbReference type="EMBL" id="OC929208">
    <property type="protein sequence ID" value="CAD7658139.1"/>
    <property type="molecule type" value="Genomic_DNA"/>
</dbReference>
<dbReference type="PANTHER" id="PTHR23150">
    <property type="entry name" value="SULFATASE MODIFYING FACTOR 1, 2"/>
    <property type="match status" value="1"/>
</dbReference>
<evidence type="ECO:0000256" key="1">
    <source>
        <dbReference type="ARBA" id="ARBA00005310"/>
    </source>
</evidence>
<gene>
    <name evidence="4" type="ORF">ONB1V03_LOCUS14764</name>
</gene>
<evidence type="ECO:0000256" key="2">
    <source>
        <dbReference type="SAM" id="MobiDB-lite"/>
    </source>
</evidence>
<dbReference type="Gene3D" id="3.90.1580.10">
    <property type="entry name" value="paralog of FGE (formylglycine-generating enzyme)"/>
    <property type="match status" value="1"/>
</dbReference>
<proteinExistence type="inferred from homology"/>
<dbReference type="InterPro" id="IPR051043">
    <property type="entry name" value="Sulfatase_Mod_Factor_Kinase"/>
</dbReference>
<sequence>MASIGADGLNGDTLFAVNKEYFDNSVRDLRPLVLEPEIGLARDGISALAWNVMSWGYWSDAFKSARPVVSRNKWIETRHQVHICDRWSKSKFDALQLALFNGVGIETWENVWGIWNQMTDRDCQATKMVASIMREFAPLLTSDLWTPFYKTEQAANFIFASQWPGTANTSLTLWTLINRSDKDSNGSQLEVKHNDNHKYYDLWHGIELVPVIGNGTAILKFAIEKHGFGAILSGIESDLPENFEQFMTTMKQYSERTLESYSAANIVAKQTMVTIEASKQYTSTPPGMVSIDAANYTFVVSGNEIEGENEQGDDVQYPWEGEPTRHHKHVIDIKKFYLDKTPVTNEQYNQFMSHTKYSPVDNHNFVRDWHQGHYPDGWAHKPVTWVSMDDARAYCRWAGKRLPHEWEWQYAAQGHDQRKYPWGDTFDASRVPPPVTGRDLTPLAD</sequence>
<feature type="domain" description="Sulfatase-modifying factor enzyme-like" evidence="3">
    <location>
        <begin position="307"/>
        <end position="428"/>
    </location>
</feature>
<evidence type="ECO:0000313" key="5">
    <source>
        <dbReference type="Proteomes" id="UP000728032"/>
    </source>
</evidence>
<comment type="similarity">
    <text evidence="1">Belongs to the sulfatase-modifying factor family.</text>
</comment>
<name>A0A7R9QVC1_9ACAR</name>
<organism evidence="4">
    <name type="scientific">Oppiella nova</name>
    <dbReference type="NCBI Taxonomy" id="334625"/>
    <lineage>
        <taxon>Eukaryota</taxon>
        <taxon>Metazoa</taxon>
        <taxon>Ecdysozoa</taxon>
        <taxon>Arthropoda</taxon>
        <taxon>Chelicerata</taxon>
        <taxon>Arachnida</taxon>
        <taxon>Acari</taxon>
        <taxon>Acariformes</taxon>
        <taxon>Sarcoptiformes</taxon>
        <taxon>Oribatida</taxon>
        <taxon>Brachypylina</taxon>
        <taxon>Oppioidea</taxon>
        <taxon>Oppiidae</taxon>
        <taxon>Oppiella</taxon>
    </lineage>
</organism>
<dbReference type="PANTHER" id="PTHR23150:SF19">
    <property type="entry name" value="FORMYLGLYCINE-GENERATING ENZYME"/>
    <property type="match status" value="1"/>
</dbReference>
<dbReference type="EMBL" id="CAJPVJ010014383">
    <property type="protein sequence ID" value="CAG2175325.1"/>
    <property type="molecule type" value="Genomic_DNA"/>
</dbReference>
<protein>
    <recommendedName>
        <fullName evidence="3">Sulfatase-modifying factor enzyme-like domain-containing protein</fullName>
    </recommendedName>
</protein>
<reference evidence="4" key="1">
    <citation type="submission" date="2020-11" db="EMBL/GenBank/DDBJ databases">
        <authorList>
            <person name="Tran Van P."/>
        </authorList>
    </citation>
    <scope>NUCLEOTIDE SEQUENCE</scope>
</reference>